<accession>A0A5M7B7B8</accession>
<dbReference type="AlphaFoldDB" id="A0A5M7B7B8"/>
<feature type="domain" description="UspA" evidence="2">
    <location>
        <begin position="138"/>
        <end position="274"/>
    </location>
</feature>
<gene>
    <name evidence="3" type="ORF">F1721_33140</name>
</gene>
<dbReference type="InterPro" id="IPR006016">
    <property type="entry name" value="UspA"/>
</dbReference>
<dbReference type="PRINTS" id="PR01438">
    <property type="entry name" value="UNVRSLSTRESS"/>
</dbReference>
<evidence type="ECO:0000259" key="2">
    <source>
        <dbReference type="Pfam" id="PF00582"/>
    </source>
</evidence>
<name>A0A5M7B7B8_SACHI</name>
<sequence length="279" mass="30178">MTPEQGLPVLVGMDGSEQSSVAALWASEEADLRNAPLRLVAVAQQGADEEVWEFLSEAADRCRGERPRAEIFEEIRHGRPIEELIWVSGGAQLLVIGSRGRGRVAEAVLGSVSTAVAMHARCPVVVVREARSSFTPGPVVVGVDGSEPSRAALRFAFESAAARRKELVAVRVWRPIFAEYSWMDSPSGASWFSLDDAQRELAEELGEWREKYPGVEVRGDVRFGHPVEELVSAALHSQLLVVGHRGIGGFERLLLGSVANGVLHHVDSPVAIVRGAHAV</sequence>
<reference evidence="3 4" key="1">
    <citation type="submission" date="2019-09" db="EMBL/GenBank/DDBJ databases">
        <title>Draft genome sequence of the thermophilic Saccharopolyspora hirsuta VKM Ac-666T.</title>
        <authorList>
            <person name="Lobastova T.G."/>
            <person name="Fokina V."/>
            <person name="Bragin E.Y."/>
            <person name="Shtratnikova V.Y."/>
            <person name="Starodumova I.P."/>
            <person name="Tarlachkov S.V."/>
            <person name="Donova M.V."/>
        </authorList>
    </citation>
    <scope>NUCLEOTIDE SEQUENCE [LARGE SCALE GENOMIC DNA]</scope>
    <source>
        <strain evidence="3 4">VKM Ac-666</strain>
    </source>
</reference>
<evidence type="ECO:0000313" key="3">
    <source>
        <dbReference type="EMBL" id="KAA5825476.1"/>
    </source>
</evidence>
<dbReference type="Gene3D" id="3.40.50.620">
    <property type="entry name" value="HUPs"/>
    <property type="match status" value="2"/>
</dbReference>
<comment type="similarity">
    <text evidence="1">Belongs to the universal stress protein A family.</text>
</comment>
<dbReference type="SMR" id="A0A5M7B7B8"/>
<dbReference type="EMBL" id="VWPH01000021">
    <property type="protein sequence ID" value="KAA5825476.1"/>
    <property type="molecule type" value="Genomic_DNA"/>
</dbReference>
<protein>
    <submittedName>
        <fullName evidence="3">Universal stress protein</fullName>
    </submittedName>
</protein>
<comment type="caution">
    <text evidence="3">The sequence shown here is derived from an EMBL/GenBank/DDBJ whole genome shotgun (WGS) entry which is preliminary data.</text>
</comment>
<dbReference type="Pfam" id="PF00582">
    <property type="entry name" value="Usp"/>
    <property type="match status" value="2"/>
</dbReference>
<dbReference type="Proteomes" id="UP000323946">
    <property type="component" value="Unassembled WGS sequence"/>
</dbReference>
<proteinExistence type="inferred from homology"/>
<keyword evidence="4" id="KW-1185">Reference proteome</keyword>
<evidence type="ECO:0000256" key="1">
    <source>
        <dbReference type="ARBA" id="ARBA00008791"/>
    </source>
</evidence>
<feature type="domain" description="UspA" evidence="2">
    <location>
        <begin position="9"/>
        <end position="128"/>
    </location>
</feature>
<dbReference type="SUPFAM" id="SSF52402">
    <property type="entry name" value="Adenine nucleotide alpha hydrolases-like"/>
    <property type="match status" value="2"/>
</dbReference>
<dbReference type="PANTHER" id="PTHR46268">
    <property type="entry name" value="STRESS RESPONSE PROTEIN NHAX"/>
    <property type="match status" value="1"/>
</dbReference>
<organism evidence="3 4">
    <name type="scientific">Saccharopolyspora hirsuta</name>
    <dbReference type="NCBI Taxonomy" id="1837"/>
    <lineage>
        <taxon>Bacteria</taxon>
        <taxon>Bacillati</taxon>
        <taxon>Actinomycetota</taxon>
        <taxon>Actinomycetes</taxon>
        <taxon>Pseudonocardiales</taxon>
        <taxon>Pseudonocardiaceae</taxon>
        <taxon>Saccharopolyspora</taxon>
    </lineage>
</organism>
<dbReference type="RefSeq" id="WP_150070792.1">
    <property type="nucleotide sequence ID" value="NZ_VWPH01000021.1"/>
</dbReference>
<dbReference type="OrthoDB" id="3404132at2"/>
<dbReference type="PANTHER" id="PTHR46268:SF6">
    <property type="entry name" value="UNIVERSAL STRESS PROTEIN UP12"/>
    <property type="match status" value="1"/>
</dbReference>
<evidence type="ECO:0000313" key="4">
    <source>
        <dbReference type="Proteomes" id="UP000323946"/>
    </source>
</evidence>
<dbReference type="InterPro" id="IPR006015">
    <property type="entry name" value="Universal_stress_UspA"/>
</dbReference>
<dbReference type="InterPro" id="IPR014729">
    <property type="entry name" value="Rossmann-like_a/b/a_fold"/>
</dbReference>